<evidence type="ECO:0000256" key="3">
    <source>
        <dbReference type="ARBA" id="ARBA00023136"/>
    </source>
</evidence>
<dbReference type="InterPro" id="IPR036259">
    <property type="entry name" value="MFS_trans_sf"/>
</dbReference>
<dbReference type="Pfam" id="PF07690">
    <property type="entry name" value="MFS_1"/>
    <property type="match status" value="1"/>
</dbReference>
<organism evidence="6 7">
    <name type="scientific">Pseudodesulfovibrio sediminis</name>
    <dbReference type="NCBI Taxonomy" id="2810563"/>
    <lineage>
        <taxon>Bacteria</taxon>
        <taxon>Pseudomonadati</taxon>
        <taxon>Thermodesulfobacteriota</taxon>
        <taxon>Desulfovibrionia</taxon>
        <taxon>Desulfovibrionales</taxon>
        <taxon>Desulfovibrionaceae</taxon>
    </lineage>
</organism>
<dbReference type="Gene3D" id="1.20.1250.20">
    <property type="entry name" value="MFS general substrate transporter like domains"/>
    <property type="match status" value="1"/>
</dbReference>
<dbReference type="EMBL" id="AP024485">
    <property type="protein sequence ID" value="BCS89944.1"/>
    <property type="molecule type" value="Genomic_DNA"/>
</dbReference>
<feature type="transmembrane region" description="Helical" evidence="4">
    <location>
        <begin position="236"/>
        <end position="260"/>
    </location>
</feature>
<dbReference type="Proteomes" id="UP001053296">
    <property type="component" value="Chromosome"/>
</dbReference>
<evidence type="ECO:0000313" key="6">
    <source>
        <dbReference type="EMBL" id="BCS89944.1"/>
    </source>
</evidence>
<feature type="transmembrane region" description="Helical" evidence="4">
    <location>
        <begin position="7"/>
        <end position="25"/>
    </location>
</feature>
<sequence>MRTLMKISGFTSYIMVVLLNAMTDLGHKIIIQNTVFKSFDGAEQIALTAIVNALILLPFILLFTPSAFISDRFSKNKVIKVCAAASIPLTILIVVCYYAGLFWPAFGLTFLLAAQSAVYSPAKYGYIKEMTGNDLLAQANAAVQAVTIAAILAGAVIFSVFFEHLLSAAGGTPSEILKTIAPCGYILVVGAVLETLVAFTLPEKQSGDSKLLLDGKKYLRGGYLKSNIKLVKKSEVIWLSIIGLAIFWAVNQVLLAAFGAHLKDVAGETNTIIAQGTLSLGGVGIIIGSIMAGKVSRNYIETGTIPLGAIGMTACLFFLPSIESRWALASLIFAYGIFGGLVIVPLNSLIQFTAGAGESGKVLAGNNFIQNIFMLGFLGLTLVMSMVGLGSIPLFYILAVVVCGGMVYTLYKLPQSLLRYVMHLVFSQRYNLFVAGLNNVPAEGGVLLLGNHVSWIDWAVLSLAVPRRLRFVMERAIYERWYLNWFLRRLGVIPISPRGSKTALKDIAKALSDGDCIVIFPEGAISRNGQLGEFKKGFEGPAKESGCTIIPFYLRGLWGSAFSFATPRLREMSRIRKVRDVTVCFGEPLSSDASAHDVKQSVTHLSIDAWKYYSDTFDPIHIAWLKTAKRMMGQRAVADSTGAEMSHRRLLATCVLVSRLLAKQTRGAQNVGVLLPASAGGTIANMALLMCGKTVVNLNYTVGPDSLQKALARAGIQTVVTSEKFVTRLKAKGFDLKGILMGLTVFHMETLKDNISKAGFLRTMAMVQVLPTSLLRLLFFRKVPLDSTAAILFSSGSEGTPKGVMLTHENIVGNVKQVSSLFNAKDDDVFLGALPLFHAFGLTATTFMPLIEGIPLVCHPDPTDARKIGQVVAKFKATFLCATPTFLGLYARNRRLHPLMFSSLRLVVAGAEKLNEEIRNAFKAKFGLEVYEGYGTTETTPVASVNTPDVINLSDFTVQVGSKAGTVGLPLPGSAFRIVDPQTLEDLPEGEAGLILIGGTQIMKGYLDDEQKTAEVIVEQDGVRWYKSGDKGRVDPDGFLVIMDRYSRFAKIGGEMVSLTAVEESLFKVAPGEIDTAAVAIPDAKKGERIVALVQGMEDPSTLKGAMLEAGVDSLSVPSQFYSVAEIPKLGTGKKDLAGAKKLALEFANA</sequence>
<name>A0ABM7P956_9BACT</name>
<dbReference type="PANTHER" id="PTHR43767">
    <property type="entry name" value="LONG-CHAIN-FATTY-ACID--COA LIGASE"/>
    <property type="match status" value="1"/>
</dbReference>
<feature type="transmembrane region" description="Helical" evidence="4">
    <location>
        <begin position="139"/>
        <end position="162"/>
    </location>
</feature>
<feature type="transmembrane region" description="Helical" evidence="4">
    <location>
        <begin position="272"/>
        <end position="292"/>
    </location>
</feature>
<keyword evidence="7" id="KW-1185">Reference proteome</keyword>
<dbReference type="InterPro" id="IPR020845">
    <property type="entry name" value="AMP-binding_CS"/>
</dbReference>
<dbReference type="InterPro" id="IPR011701">
    <property type="entry name" value="MFS"/>
</dbReference>
<dbReference type="CDD" id="cd07989">
    <property type="entry name" value="LPLAT_AGPAT-like"/>
    <property type="match status" value="1"/>
</dbReference>
<feature type="transmembrane region" description="Helical" evidence="4">
    <location>
        <begin position="182"/>
        <end position="201"/>
    </location>
</feature>
<dbReference type="InterPro" id="IPR050237">
    <property type="entry name" value="ATP-dep_AMP-bd_enzyme"/>
</dbReference>
<evidence type="ECO:0000259" key="5">
    <source>
        <dbReference type="SMART" id="SM00563"/>
    </source>
</evidence>
<dbReference type="PANTHER" id="PTHR43767:SF1">
    <property type="entry name" value="NONRIBOSOMAL PEPTIDE SYNTHASE PES1 (EUROFUNG)-RELATED"/>
    <property type="match status" value="1"/>
</dbReference>
<dbReference type="InterPro" id="IPR002123">
    <property type="entry name" value="Plipid/glycerol_acylTrfase"/>
</dbReference>
<dbReference type="SMART" id="SM00563">
    <property type="entry name" value="PlsC"/>
    <property type="match status" value="1"/>
</dbReference>
<feature type="transmembrane region" description="Helical" evidence="4">
    <location>
        <begin position="326"/>
        <end position="347"/>
    </location>
</feature>
<reference evidence="6" key="1">
    <citation type="journal article" date="2022" name="Arch. Microbiol.">
        <title>Pseudodesulfovibrio sediminis sp. nov., a mesophilic and neutrophilic sulfate-reducing bacterium isolated from sediment of a brackish lake.</title>
        <authorList>
            <person name="Takahashi A."/>
            <person name="Kojima H."/>
            <person name="Watanabe M."/>
            <person name="Fukui M."/>
        </authorList>
    </citation>
    <scope>NUCLEOTIDE SEQUENCE</scope>
    <source>
        <strain evidence="6">SF6</strain>
    </source>
</reference>
<proteinExistence type="predicted"/>
<dbReference type="Pfam" id="PF01553">
    <property type="entry name" value="Acyltransferase"/>
    <property type="match status" value="1"/>
</dbReference>
<feature type="transmembrane region" description="Helical" evidence="4">
    <location>
        <begin position="299"/>
        <end position="320"/>
    </location>
</feature>
<feature type="transmembrane region" description="Helical" evidence="4">
    <location>
        <begin position="45"/>
        <end position="69"/>
    </location>
</feature>
<evidence type="ECO:0000313" key="7">
    <source>
        <dbReference type="Proteomes" id="UP001053296"/>
    </source>
</evidence>
<dbReference type="InterPro" id="IPR000873">
    <property type="entry name" value="AMP-dep_synth/lig_dom"/>
</dbReference>
<dbReference type="Pfam" id="PF00501">
    <property type="entry name" value="AMP-binding"/>
    <property type="match status" value="1"/>
</dbReference>
<accession>A0ABM7P956</accession>
<feature type="transmembrane region" description="Helical" evidence="4">
    <location>
        <begin position="368"/>
        <end position="387"/>
    </location>
</feature>
<feature type="transmembrane region" description="Helical" evidence="4">
    <location>
        <begin position="81"/>
        <end position="100"/>
    </location>
</feature>
<gene>
    <name evidence="6" type="primary">aas</name>
    <name evidence="6" type="ORF">PSDVSF_31860</name>
</gene>
<dbReference type="SUPFAM" id="SSF56801">
    <property type="entry name" value="Acetyl-CoA synthetase-like"/>
    <property type="match status" value="1"/>
</dbReference>
<evidence type="ECO:0000256" key="2">
    <source>
        <dbReference type="ARBA" id="ARBA00022989"/>
    </source>
</evidence>
<evidence type="ECO:0000256" key="1">
    <source>
        <dbReference type="ARBA" id="ARBA00022692"/>
    </source>
</evidence>
<dbReference type="SUPFAM" id="SSF69593">
    <property type="entry name" value="Glycerol-3-phosphate (1)-acyltransferase"/>
    <property type="match status" value="1"/>
</dbReference>
<keyword evidence="2 4" id="KW-1133">Transmembrane helix</keyword>
<dbReference type="RefSeq" id="WP_229591892.1">
    <property type="nucleotide sequence ID" value="NZ_AP024485.1"/>
</dbReference>
<keyword evidence="3 4" id="KW-0472">Membrane</keyword>
<dbReference type="InterPro" id="IPR042099">
    <property type="entry name" value="ANL_N_sf"/>
</dbReference>
<dbReference type="Gene3D" id="3.30.300.30">
    <property type="match status" value="1"/>
</dbReference>
<protein>
    <submittedName>
        <fullName evidence="6">Acyl-[ACP]--phospholipid O-acyltransferase</fullName>
    </submittedName>
</protein>
<evidence type="ECO:0000256" key="4">
    <source>
        <dbReference type="SAM" id="Phobius"/>
    </source>
</evidence>
<dbReference type="PROSITE" id="PS00455">
    <property type="entry name" value="AMP_BINDING"/>
    <property type="match status" value="1"/>
</dbReference>
<keyword evidence="1 4" id="KW-0812">Transmembrane</keyword>
<dbReference type="SUPFAM" id="SSF103473">
    <property type="entry name" value="MFS general substrate transporter"/>
    <property type="match status" value="1"/>
</dbReference>
<dbReference type="Gene3D" id="3.40.50.12780">
    <property type="entry name" value="N-terminal domain of ligase-like"/>
    <property type="match status" value="1"/>
</dbReference>
<feature type="transmembrane region" description="Helical" evidence="4">
    <location>
        <begin position="393"/>
        <end position="411"/>
    </location>
</feature>
<feature type="domain" description="Phospholipid/glycerol acyltransferase" evidence="5">
    <location>
        <begin position="446"/>
        <end position="557"/>
    </location>
</feature>
<dbReference type="NCBIfam" id="NF006386">
    <property type="entry name" value="PRK08633.1"/>
    <property type="match status" value="1"/>
</dbReference>
<dbReference type="InterPro" id="IPR045851">
    <property type="entry name" value="AMP-bd_C_sf"/>
</dbReference>